<dbReference type="InterPro" id="IPR007487">
    <property type="entry name" value="ABC_transpt-TYRBP-like"/>
</dbReference>
<sequence>MRRRDLLAGLLATTTASALRAAEPNKIYRLAIVSTVADLSETGMYKPLFVELRRLGYVEGENLVVLRFSTKGDTSRYDETVRDAVSSSPDLIFVSGTSHLLLRVKALVRSIPVVGGMNDPIALGIVTNLARPEGNITGISVDAGIEIFGKRLGILLEVAPTASRVGFLCTEAFWNSAGGDAMRAAAHNFSVKVVGSPLQGLAQEAEYLRVLDLLQREHADGLLVTDGPQHLAHRDVIVDFAKGARLPAIYPYREYIEIGGLMAYAIDRQDVNRRFARYIDAIFKGAKPSELPIYQVDKYTTIINLKAAKMQGITIPASLVLRADEVIE</sequence>
<organism evidence="1 2">
    <name type="scientific">Bradyrhizobium iriomotense</name>
    <dbReference type="NCBI Taxonomy" id="441950"/>
    <lineage>
        <taxon>Bacteria</taxon>
        <taxon>Pseudomonadati</taxon>
        <taxon>Pseudomonadota</taxon>
        <taxon>Alphaproteobacteria</taxon>
        <taxon>Hyphomicrobiales</taxon>
        <taxon>Nitrobacteraceae</taxon>
        <taxon>Bradyrhizobium</taxon>
    </lineage>
</organism>
<accession>A0ABQ6BAV4</accession>
<comment type="caution">
    <text evidence="1">The sequence shown here is derived from an EMBL/GenBank/DDBJ whole genome shotgun (WGS) entry which is preliminary data.</text>
</comment>
<dbReference type="Gene3D" id="3.40.50.2300">
    <property type="match status" value="2"/>
</dbReference>
<reference evidence="2" key="1">
    <citation type="journal article" date="2019" name="Int. J. Syst. Evol. Microbiol.">
        <title>The Global Catalogue of Microorganisms (GCM) 10K type strain sequencing project: providing services to taxonomists for standard genome sequencing and annotation.</title>
        <authorList>
            <consortium name="The Broad Institute Genomics Platform"/>
            <consortium name="The Broad Institute Genome Sequencing Center for Infectious Disease"/>
            <person name="Wu L."/>
            <person name="Ma J."/>
        </authorList>
    </citation>
    <scope>NUCLEOTIDE SEQUENCE [LARGE SCALE GENOMIC DNA]</scope>
    <source>
        <strain evidence="2">NBRC 102520</strain>
    </source>
</reference>
<dbReference type="CDD" id="cd06325">
    <property type="entry name" value="PBP1_ABC_unchar_transporter"/>
    <property type="match status" value="1"/>
</dbReference>
<dbReference type="RefSeq" id="WP_284275037.1">
    <property type="nucleotide sequence ID" value="NZ_BSOW01000050.1"/>
</dbReference>
<gene>
    <name evidence="1" type="ORF">GCM10007857_82770</name>
</gene>
<dbReference type="PANTHER" id="PTHR35271">
    <property type="entry name" value="ABC TRANSPORTER, SUBSTRATE-BINDING LIPOPROTEIN-RELATED"/>
    <property type="match status" value="1"/>
</dbReference>
<dbReference type="EMBL" id="BSOW01000050">
    <property type="protein sequence ID" value="GLR91559.1"/>
    <property type="molecule type" value="Genomic_DNA"/>
</dbReference>
<keyword evidence="2" id="KW-1185">Reference proteome</keyword>
<protein>
    <submittedName>
        <fullName evidence="1">ABC transporter substrate-binding protein</fullName>
    </submittedName>
</protein>
<proteinExistence type="predicted"/>
<dbReference type="PANTHER" id="PTHR35271:SF1">
    <property type="entry name" value="ABC TRANSPORTER, SUBSTRATE-BINDING LIPOPROTEIN"/>
    <property type="match status" value="1"/>
</dbReference>
<dbReference type="Proteomes" id="UP001156905">
    <property type="component" value="Unassembled WGS sequence"/>
</dbReference>
<evidence type="ECO:0000313" key="2">
    <source>
        <dbReference type="Proteomes" id="UP001156905"/>
    </source>
</evidence>
<evidence type="ECO:0000313" key="1">
    <source>
        <dbReference type="EMBL" id="GLR91559.1"/>
    </source>
</evidence>
<dbReference type="Pfam" id="PF04392">
    <property type="entry name" value="ABC_sub_bind"/>
    <property type="match status" value="1"/>
</dbReference>
<name>A0ABQ6BAV4_9BRAD</name>